<keyword evidence="3" id="KW-0121">Carboxypeptidase</keyword>
<gene>
    <name evidence="3" type="ORF">SAMN05421684_6165</name>
</gene>
<dbReference type="EMBL" id="FNQB01000003">
    <property type="protein sequence ID" value="SDZ52175.1"/>
    <property type="molecule type" value="Genomic_DNA"/>
</dbReference>
<dbReference type="Pfam" id="PF00144">
    <property type="entry name" value="Beta-lactamase"/>
    <property type="match status" value="1"/>
</dbReference>
<dbReference type="SUPFAM" id="SSF56601">
    <property type="entry name" value="beta-lactamase/transpeptidase-like"/>
    <property type="match status" value="1"/>
</dbReference>
<protein>
    <submittedName>
        <fullName evidence="3">D-alanyl-D-alanine carboxypeptidase</fullName>
    </submittedName>
</protein>
<reference evidence="4" key="1">
    <citation type="submission" date="2016-10" db="EMBL/GenBank/DDBJ databases">
        <authorList>
            <person name="Varghese N."/>
            <person name="Submissions S."/>
        </authorList>
    </citation>
    <scope>NUCLEOTIDE SEQUENCE [LARGE SCALE GENOMIC DNA]</scope>
    <source>
        <strain evidence="4">DSM 44718</strain>
    </source>
</reference>
<accession>A0A1H3TR90</accession>
<dbReference type="GO" id="GO:0004180">
    <property type="term" value="F:carboxypeptidase activity"/>
    <property type="evidence" value="ECO:0007669"/>
    <property type="project" value="UniProtKB-KW"/>
</dbReference>
<feature type="signal peptide" evidence="1">
    <location>
        <begin position="1"/>
        <end position="25"/>
    </location>
</feature>
<keyword evidence="3" id="KW-0378">Hydrolase</keyword>
<dbReference type="AlphaFoldDB" id="A0A1H3TR90"/>
<keyword evidence="1" id="KW-0732">Signal</keyword>
<dbReference type="RefSeq" id="WP_090800072.1">
    <property type="nucleotide sequence ID" value="NZ_BOND01000001.1"/>
</dbReference>
<name>A0A1H3TR90_9ACTN</name>
<dbReference type="InterPro" id="IPR050789">
    <property type="entry name" value="Diverse_Enzym_Activities"/>
</dbReference>
<evidence type="ECO:0000313" key="4">
    <source>
        <dbReference type="Proteomes" id="UP000199632"/>
    </source>
</evidence>
<dbReference type="PANTHER" id="PTHR43283">
    <property type="entry name" value="BETA-LACTAMASE-RELATED"/>
    <property type="match status" value="1"/>
</dbReference>
<feature type="chain" id="PRO_5038574092" evidence="1">
    <location>
        <begin position="26"/>
        <end position="391"/>
    </location>
</feature>
<dbReference type="InterPro" id="IPR001466">
    <property type="entry name" value="Beta-lactam-related"/>
</dbReference>
<dbReference type="STRING" id="137265.SAMN05421684_6165"/>
<evidence type="ECO:0000313" key="3">
    <source>
        <dbReference type="EMBL" id="SDZ52175.1"/>
    </source>
</evidence>
<dbReference type="PANTHER" id="PTHR43283:SF18">
    <property type="match status" value="1"/>
</dbReference>
<dbReference type="OrthoDB" id="3174977at2"/>
<evidence type="ECO:0000259" key="2">
    <source>
        <dbReference type="Pfam" id="PF00144"/>
    </source>
</evidence>
<proteinExistence type="predicted"/>
<organism evidence="3 4">
    <name type="scientific">Asanoa ishikariensis</name>
    <dbReference type="NCBI Taxonomy" id="137265"/>
    <lineage>
        <taxon>Bacteria</taxon>
        <taxon>Bacillati</taxon>
        <taxon>Actinomycetota</taxon>
        <taxon>Actinomycetes</taxon>
        <taxon>Micromonosporales</taxon>
        <taxon>Micromonosporaceae</taxon>
        <taxon>Asanoa</taxon>
    </lineage>
</organism>
<dbReference type="Proteomes" id="UP000199632">
    <property type="component" value="Unassembled WGS sequence"/>
</dbReference>
<evidence type="ECO:0000256" key="1">
    <source>
        <dbReference type="SAM" id="SignalP"/>
    </source>
</evidence>
<keyword evidence="4" id="KW-1185">Reference proteome</keyword>
<sequence>MRVSHGLRRWPATIAAAVLAFGVVAASNNLTSTVSASDGAPTTEAGDPDSQKIADIVEQKMKERDLTGAVYGVWRGDEQIAGGAIGDSPIGLPATADMLVRIGQPMEPMLSTVLLQLDGEGVLDQDEPIAKWLPDFPRADQITPRMLASSTSGVSDYVTNPNFLKQFYANPFTGFTAEQLEALANERPPLFAAGTSFAYAHSDLVLLGEVLQNATGEPLGELLQERIFDPLGMRDSKVVLTSQISEPYLHAYTNERGVFEDSTFWNPTAFLHSGNATTTVADVATWIRALADGQLLTPEQHEAMMAPSTAGLASLTKEKFFAYGVAHDGDWFFMNPAYAGYDGVAYYDTKTQTLVIAYVTLGPKSNANTDNALSLGKEIATLLVPNNPPGV</sequence>
<feature type="domain" description="Beta-lactamase-related" evidence="2">
    <location>
        <begin position="54"/>
        <end position="367"/>
    </location>
</feature>
<dbReference type="Gene3D" id="3.40.710.10">
    <property type="entry name" value="DD-peptidase/beta-lactamase superfamily"/>
    <property type="match status" value="1"/>
</dbReference>
<dbReference type="InterPro" id="IPR012338">
    <property type="entry name" value="Beta-lactam/transpept-like"/>
</dbReference>
<keyword evidence="3" id="KW-0645">Protease</keyword>